<keyword evidence="2" id="KW-1003">Cell membrane</keyword>
<evidence type="ECO:0000256" key="3">
    <source>
        <dbReference type="ARBA" id="ARBA00022692"/>
    </source>
</evidence>
<comment type="subcellular location">
    <subcellularLocation>
        <location evidence="1">Cell membrane</location>
        <topology evidence="1">Multi-pass membrane protein</topology>
    </subcellularLocation>
</comment>
<evidence type="ECO:0000313" key="7">
    <source>
        <dbReference type="EMBL" id="KPJ68819.1"/>
    </source>
</evidence>
<name>A0A0S7Y2R2_UNCSA</name>
<evidence type="ECO:0000256" key="2">
    <source>
        <dbReference type="ARBA" id="ARBA00022475"/>
    </source>
</evidence>
<dbReference type="Proteomes" id="UP000051861">
    <property type="component" value="Unassembled WGS sequence"/>
</dbReference>
<accession>A0A0S7Y2R2</accession>
<comment type="caution">
    <text evidence="7">The sequence shown here is derived from an EMBL/GenBank/DDBJ whole genome shotgun (WGS) entry which is preliminary data.</text>
</comment>
<keyword evidence="5 6" id="KW-0472">Membrane</keyword>
<keyword evidence="4 6" id="KW-1133">Transmembrane helix</keyword>
<sequence length="358" mass="40438">MKVIDRYLVFEMIGPFLIGVVGFVMVLAVDLLFTMADLIINKGVPLWAVLKLLVYRLPSIMVLTFPVSTLFATAMALGRLSKDNEIVALRTSGVTLFRISVPIIILGILVSLASYFTNEKIVPHANHVASNIIRQIIYKQPLPEVKRDVFFKDAHNRHYYARRVDMNNKTMENVMVYEVTDERFPRVILAERATFQGRIWDLKNGIIHKYDEKGYLNYEANFADMKLNVSEDVLTFSGQKTSNEMNSNELKNMIGMLDRGGVSTHALRTELLMKYSIPATCFVFALIGIPFSLPSPRSGRTWGMVVTIVFMFTFYVFTSVFRSLGKGGILSPEVAAFTPQISFAIIGAALLFWEGQFK</sequence>
<keyword evidence="3 6" id="KW-0812">Transmembrane</keyword>
<dbReference type="PANTHER" id="PTHR33529:SF6">
    <property type="entry name" value="YJGP_YJGQ FAMILY PERMEASE"/>
    <property type="match status" value="1"/>
</dbReference>
<protein>
    <recommendedName>
        <fullName evidence="9">Permease</fullName>
    </recommendedName>
</protein>
<dbReference type="Pfam" id="PF03739">
    <property type="entry name" value="LptF_LptG"/>
    <property type="match status" value="1"/>
</dbReference>
<feature type="transmembrane region" description="Helical" evidence="6">
    <location>
        <begin position="275"/>
        <end position="293"/>
    </location>
</feature>
<feature type="transmembrane region" description="Helical" evidence="6">
    <location>
        <begin position="12"/>
        <end position="33"/>
    </location>
</feature>
<proteinExistence type="predicted"/>
<dbReference type="AlphaFoldDB" id="A0A0S7Y2R2"/>
<feature type="transmembrane region" description="Helical" evidence="6">
    <location>
        <begin position="53"/>
        <end position="76"/>
    </location>
</feature>
<dbReference type="GO" id="GO:0015920">
    <property type="term" value="P:lipopolysaccharide transport"/>
    <property type="evidence" value="ECO:0007669"/>
    <property type="project" value="TreeGrafter"/>
</dbReference>
<organism evidence="7 8">
    <name type="scientific">candidate division WOR-1 bacterium DG_54_3</name>
    <dbReference type="NCBI Taxonomy" id="1703775"/>
    <lineage>
        <taxon>Bacteria</taxon>
        <taxon>Bacillati</taxon>
        <taxon>Saganbacteria</taxon>
    </lineage>
</organism>
<reference evidence="7 8" key="1">
    <citation type="journal article" date="2015" name="Microbiome">
        <title>Genomic resolution of linkages in carbon, nitrogen, and sulfur cycling among widespread estuary sediment bacteria.</title>
        <authorList>
            <person name="Baker B.J."/>
            <person name="Lazar C.S."/>
            <person name="Teske A.P."/>
            <person name="Dick G.J."/>
        </authorList>
    </citation>
    <scope>NUCLEOTIDE SEQUENCE [LARGE SCALE GENOMIC DNA]</scope>
    <source>
        <strain evidence="7">DG_54_3</strain>
    </source>
</reference>
<dbReference type="PANTHER" id="PTHR33529">
    <property type="entry name" value="SLR0882 PROTEIN-RELATED"/>
    <property type="match status" value="1"/>
</dbReference>
<evidence type="ECO:0008006" key="9">
    <source>
        <dbReference type="Google" id="ProtNLM"/>
    </source>
</evidence>
<dbReference type="GO" id="GO:0043190">
    <property type="term" value="C:ATP-binding cassette (ABC) transporter complex"/>
    <property type="evidence" value="ECO:0007669"/>
    <property type="project" value="TreeGrafter"/>
</dbReference>
<feature type="transmembrane region" description="Helical" evidence="6">
    <location>
        <begin position="334"/>
        <end position="353"/>
    </location>
</feature>
<dbReference type="EMBL" id="LIZX01000039">
    <property type="protein sequence ID" value="KPJ68819.1"/>
    <property type="molecule type" value="Genomic_DNA"/>
</dbReference>
<evidence type="ECO:0000256" key="6">
    <source>
        <dbReference type="SAM" id="Phobius"/>
    </source>
</evidence>
<feature type="transmembrane region" description="Helical" evidence="6">
    <location>
        <begin position="96"/>
        <end position="116"/>
    </location>
</feature>
<evidence type="ECO:0000256" key="1">
    <source>
        <dbReference type="ARBA" id="ARBA00004651"/>
    </source>
</evidence>
<evidence type="ECO:0000256" key="4">
    <source>
        <dbReference type="ARBA" id="ARBA00022989"/>
    </source>
</evidence>
<feature type="transmembrane region" description="Helical" evidence="6">
    <location>
        <begin position="299"/>
        <end position="322"/>
    </location>
</feature>
<evidence type="ECO:0000313" key="8">
    <source>
        <dbReference type="Proteomes" id="UP000051861"/>
    </source>
</evidence>
<gene>
    <name evidence="7" type="ORF">AMJ44_05360</name>
</gene>
<dbReference type="InterPro" id="IPR005495">
    <property type="entry name" value="LptG/LptF_permease"/>
</dbReference>
<evidence type="ECO:0000256" key="5">
    <source>
        <dbReference type="ARBA" id="ARBA00023136"/>
    </source>
</evidence>